<dbReference type="Gene3D" id="3.40.50.1110">
    <property type="entry name" value="SGNH hydrolase"/>
    <property type="match status" value="1"/>
</dbReference>
<evidence type="ECO:0000313" key="4">
    <source>
        <dbReference type="Proteomes" id="UP000529637"/>
    </source>
</evidence>
<protein>
    <submittedName>
        <fullName evidence="3">SGNH/GDSL hydrolase family protein</fullName>
    </submittedName>
</protein>
<keyword evidence="2" id="KW-0732">Signal</keyword>
<reference evidence="3 4" key="1">
    <citation type="submission" date="2020-06" db="EMBL/GenBank/DDBJ databases">
        <title>Schlegella sp. ID0723 isolated from air conditioner.</title>
        <authorList>
            <person name="Kim D.Y."/>
            <person name="Kim D.-U."/>
        </authorList>
    </citation>
    <scope>NUCLEOTIDE SEQUENCE [LARGE SCALE GENOMIC DNA]</scope>
    <source>
        <strain evidence="3 4">ID0723</strain>
    </source>
</reference>
<dbReference type="InterPro" id="IPR051058">
    <property type="entry name" value="GDSL_Est/Lipase"/>
</dbReference>
<name>A0A7Y6NLG8_9BURK</name>
<dbReference type="InterPro" id="IPR036514">
    <property type="entry name" value="SGNH_hydro_sf"/>
</dbReference>
<dbReference type="CDD" id="cd01846">
    <property type="entry name" value="fatty_acyltransferase_like"/>
    <property type="match status" value="1"/>
</dbReference>
<evidence type="ECO:0000313" key="3">
    <source>
        <dbReference type="EMBL" id="NUZ05279.1"/>
    </source>
</evidence>
<dbReference type="PANTHER" id="PTHR45648:SF22">
    <property type="entry name" value="GDSL LIPASE_ACYLHYDROLASE FAMILY PROTEIN (AFU_ORTHOLOGUE AFUA_4G14700)"/>
    <property type="match status" value="1"/>
</dbReference>
<feature type="chain" id="PRO_5031469620" evidence="2">
    <location>
        <begin position="23"/>
        <end position="334"/>
    </location>
</feature>
<dbReference type="EMBL" id="JABWMJ010000002">
    <property type="protein sequence ID" value="NUZ05279.1"/>
    <property type="molecule type" value="Genomic_DNA"/>
</dbReference>
<dbReference type="AlphaFoldDB" id="A0A7Y6NLG8"/>
<dbReference type="GO" id="GO:0016788">
    <property type="term" value="F:hydrolase activity, acting on ester bonds"/>
    <property type="evidence" value="ECO:0007669"/>
    <property type="project" value="InterPro"/>
</dbReference>
<gene>
    <name evidence="3" type="ORF">HQN59_05835</name>
</gene>
<accession>A0A7Y6NLG8</accession>
<dbReference type="RefSeq" id="WP_176067008.1">
    <property type="nucleotide sequence ID" value="NZ_JABWMJ010000002.1"/>
</dbReference>
<keyword evidence="4" id="KW-1185">Reference proteome</keyword>
<proteinExistence type="predicted"/>
<dbReference type="PANTHER" id="PTHR45648">
    <property type="entry name" value="GDSL LIPASE/ACYLHYDROLASE FAMILY PROTEIN (AFU_ORTHOLOGUE AFUA_4G14700)"/>
    <property type="match status" value="1"/>
</dbReference>
<feature type="signal peptide" evidence="2">
    <location>
        <begin position="1"/>
        <end position="22"/>
    </location>
</feature>
<dbReference type="Pfam" id="PF00657">
    <property type="entry name" value="Lipase_GDSL"/>
    <property type="match status" value="1"/>
</dbReference>
<comment type="caution">
    <text evidence="3">The sequence shown here is derived from an EMBL/GenBank/DDBJ whole genome shotgun (WGS) entry which is preliminary data.</text>
</comment>
<dbReference type="SUPFAM" id="SSF52266">
    <property type="entry name" value="SGNH hydrolase"/>
    <property type="match status" value="1"/>
</dbReference>
<keyword evidence="1 3" id="KW-0378">Hydrolase</keyword>
<evidence type="ECO:0000256" key="2">
    <source>
        <dbReference type="SAM" id="SignalP"/>
    </source>
</evidence>
<evidence type="ECO:0000256" key="1">
    <source>
        <dbReference type="ARBA" id="ARBA00022801"/>
    </source>
</evidence>
<organism evidence="3 4">
    <name type="scientific">Piscinibacter koreensis</name>
    <dbReference type="NCBI Taxonomy" id="2742824"/>
    <lineage>
        <taxon>Bacteria</taxon>
        <taxon>Pseudomonadati</taxon>
        <taxon>Pseudomonadota</taxon>
        <taxon>Betaproteobacteria</taxon>
        <taxon>Burkholderiales</taxon>
        <taxon>Sphaerotilaceae</taxon>
        <taxon>Piscinibacter</taxon>
    </lineage>
</organism>
<sequence>MNVLRKLLMGCVIGVAAGAATAAPYTGVYVFGDSLSDSGNLALAIGADPAQVVTSNGYIPARPYASGQFTNGNVWVRAFANGLGLASYGLPSLAGGGDFAFGGARTATDPPGSPPSLATQEAMFLGSVGGVAPGSALYVLAGGGNDARDALVAAATSANPGAVIAAAAAGFAQTMGLLVDTLQAAGAVDIIVWNIPNVGLTPAVRAQGAGATFLADQIARAMNGALQARLALESEVSVFDLYSLQNSLATNPSFYGLTNVADACGAVANCTPSSYLFWDGIHPTAAGHTWIAQGMLAIAAVPEPASAALVLTGLLLLGAGRRGAASRALTRPRA</sequence>
<dbReference type="Proteomes" id="UP000529637">
    <property type="component" value="Unassembled WGS sequence"/>
</dbReference>
<dbReference type="InterPro" id="IPR001087">
    <property type="entry name" value="GDSL"/>
</dbReference>